<accession>A0ABS1I5Y1</accession>
<evidence type="ECO:0000313" key="2">
    <source>
        <dbReference type="EMBL" id="MBK4722415.1"/>
    </source>
</evidence>
<keyword evidence="3" id="KW-1185">Reference proteome</keyword>
<protein>
    <submittedName>
        <fullName evidence="2">Glycosyltransferase</fullName>
    </submittedName>
</protein>
<sequence length="780" mass="84207">MIPSNFMLLATAWGARHGGINAFNRDFAVGLATALGTDGTVFCAVPDPRPDDEADARNNGVRLVPLLGKGRVERFDPDWVYRISAWMRDHAENAPIAWWVGHDVVSGDAALEGPKAVHGSGTALIHHMSYLAYQAYKHDNAVEAVDKANQQRRLFSTPTARLFAVGPSLRDSCEELRDSEQPVTMLVPGFAGEPITKRGKPRGNLSAVSFGRMETASDRIKQGRLALAGFGAAAKYGKEPGGPANLEKPTFYLIGLPTEDSGEAKQVRHIIEENAGRVINVLPLPYDEDRARLFDTLARTDLSLMLSWHEGFGLTGWEAIAAGVPVIVGKDSGLFRLVDETLKGAGTGCLAGLDLEGRRGAGDTPNYTEKDMVSVRDAVLAIAVSPERARENALSLRRQLAEKLVCTWENTGQQFLAGLADSRTDGVSVSVGGGSSGGSCAGGVGSGHKANPQHVAGEHGSSHSPGSDKGAAPSEGDAENASGLSGGLGSKRREQSRGQWLPVLEREICKALTASGQVIEMLERALDVPKTSGASAAISQDRVQRVCHTLLNVRFETATDVLHTLYGYLTRAEAIDAMALKAVGDVSGWLFPWLYIAHSGFGCDRFDYLHLGEIIEIPSNIESFAEIVMAGTDIHRAQFEPTGTALDWPKPAFSLQLGIVEEGRDSSVHGVSVDEVNIRTALALKVNVNPAIRMSGNPRLIDTSINEEIDFRVGIGRRWYVICTVFPEPDDQRRHLELMSRVAARYPGLAVVRLDMTMASLHTKMRQIQRLMGLMPEMQS</sequence>
<proteinExistence type="predicted"/>
<dbReference type="RefSeq" id="WP_200486918.1">
    <property type="nucleotide sequence ID" value="NZ_JAEPIV010000024.1"/>
</dbReference>
<organism evidence="2 3">
    <name type="scientific">Azospirillum aestuarii</name>
    <dbReference type="NCBI Taxonomy" id="2802052"/>
    <lineage>
        <taxon>Bacteria</taxon>
        <taxon>Pseudomonadati</taxon>
        <taxon>Pseudomonadota</taxon>
        <taxon>Alphaproteobacteria</taxon>
        <taxon>Rhodospirillales</taxon>
        <taxon>Azospirillaceae</taxon>
        <taxon>Azospirillum</taxon>
    </lineage>
</organism>
<dbReference type="CDD" id="cd01635">
    <property type="entry name" value="Glycosyltransferase_GTB-type"/>
    <property type="match status" value="1"/>
</dbReference>
<name>A0ABS1I5Y1_9PROT</name>
<dbReference type="Pfam" id="PF20706">
    <property type="entry name" value="GT4-conflict"/>
    <property type="match status" value="1"/>
</dbReference>
<dbReference type="Proteomes" id="UP000654452">
    <property type="component" value="Unassembled WGS sequence"/>
</dbReference>
<feature type="region of interest" description="Disordered" evidence="1">
    <location>
        <begin position="439"/>
        <end position="495"/>
    </location>
</feature>
<gene>
    <name evidence="2" type="ORF">JJL56_26530</name>
</gene>
<comment type="caution">
    <text evidence="2">The sequence shown here is derived from an EMBL/GenBank/DDBJ whole genome shotgun (WGS) entry which is preliminary data.</text>
</comment>
<dbReference type="EMBL" id="JAEPIV010000024">
    <property type="protein sequence ID" value="MBK4722415.1"/>
    <property type="molecule type" value="Genomic_DNA"/>
</dbReference>
<dbReference type="Gene3D" id="3.40.50.2000">
    <property type="entry name" value="Glycogen Phosphorylase B"/>
    <property type="match status" value="1"/>
</dbReference>
<dbReference type="SUPFAM" id="SSF53756">
    <property type="entry name" value="UDP-Glycosyltransferase/glycogen phosphorylase"/>
    <property type="match status" value="1"/>
</dbReference>
<evidence type="ECO:0000256" key="1">
    <source>
        <dbReference type="SAM" id="MobiDB-lite"/>
    </source>
</evidence>
<evidence type="ECO:0000313" key="3">
    <source>
        <dbReference type="Proteomes" id="UP000654452"/>
    </source>
</evidence>
<reference evidence="2 3" key="1">
    <citation type="submission" date="2021-01" db="EMBL/GenBank/DDBJ databases">
        <title>Azospirillum sp. YIM DDC1 draft genome.</title>
        <authorList>
            <person name="Wang Y.-X."/>
        </authorList>
    </citation>
    <scope>NUCLEOTIDE SEQUENCE [LARGE SCALE GENOMIC DNA]</scope>
    <source>
        <strain evidence="2 3">YIM DDC1</strain>
    </source>
</reference>